<evidence type="ECO:0000256" key="1">
    <source>
        <dbReference type="ARBA" id="ARBA00022741"/>
    </source>
</evidence>
<evidence type="ECO:0000313" key="6">
    <source>
        <dbReference type="Proteomes" id="UP000675747"/>
    </source>
</evidence>
<dbReference type="Gene3D" id="3.40.50.300">
    <property type="entry name" value="P-loop containing nucleotide triphosphate hydrolases"/>
    <property type="match status" value="1"/>
</dbReference>
<dbReference type="InterPro" id="IPR003439">
    <property type="entry name" value="ABC_transporter-like_ATP-bd"/>
</dbReference>
<dbReference type="SMART" id="SM00382">
    <property type="entry name" value="AAA"/>
    <property type="match status" value="1"/>
</dbReference>
<evidence type="ECO:0000259" key="3">
    <source>
        <dbReference type="PROSITE" id="PS50893"/>
    </source>
</evidence>
<dbReference type="GO" id="GO:0005524">
    <property type="term" value="F:ATP binding"/>
    <property type="evidence" value="ECO:0007669"/>
    <property type="project" value="UniProtKB-KW"/>
</dbReference>
<reference evidence="5 6" key="1">
    <citation type="journal article" date="2021" name="Microbiol. Resour. Announc.">
        <title>Draft Genome Sequence of Coralloluteibacterium stylophorae LMG 29479T.</title>
        <authorList>
            <person name="Karlyshev A.V."/>
            <person name="Kudryashova E.B."/>
            <person name="Ariskina E.V."/>
            <person name="Conroy A.P."/>
            <person name="Abidueva E.Y."/>
        </authorList>
    </citation>
    <scope>NUCLEOTIDE SEQUENCE [LARGE SCALE GENOMIC DNA]</scope>
    <source>
        <strain evidence="5 6">LMG 29479</strain>
    </source>
</reference>
<evidence type="ECO:0000313" key="4">
    <source>
        <dbReference type="EMBL" id="MBR0562210.1"/>
    </source>
</evidence>
<dbReference type="EMBL" id="JAGQFT010000039">
    <property type="protein sequence ID" value="MBR0562210.1"/>
    <property type="molecule type" value="Genomic_DNA"/>
</dbReference>
<sequence>MEVRDLRFAYPGSAWTLAVPALRIARGERIFLHGPSGSGKSTLLNLVAGTLRPDAGTVRVAGREVSALGGWRRDRARADSTGILFQQFNLMPFLSPVDNVLLPCRFSVERRRRARARFGSLAAAASELLRRLRLPEATWTRRAGSLSVGQQQRVAAARALIGEPALVIADEPTSALDVRARDDFLELLFAECDVAGSGLLLVSHDLAIARRFHLVESLADLQAERAA</sequence>
<reference evidence="4" key="2">
    <citation type="submission" date="2021-04" db="EMBL/GenBank/DDBJ databases">
        <authorList>
            <person name="Karlyshev A.V."/>
        </authorList>
    </citation>
    <scope>NUCLEOTIDE SEQUENCE</scope>
    <source>
        <strain evidence="4">LMG 29479</strain>
    </source>
</reference>
<proteinExistence type="predicted"/>
<dbReference type="Proteomes" id="UP000675747">
    <property type="component" value="Unassembled WGS sequence"/>
</dbReference>
<organism evidence="4">
    <name type="scientific">Coralloluteibacterium stylophorae</name>
    <dbReference type="NCBI Taxonomy" id="1776034"/>
    <lineage>
        <taxon>Bacteria</taxon>
        <taxon>Pseudomonadati</taxon>
        <taxon>Pseudomonadota</taxon>
        <taxon>Gammaproteobacteria</taxon>
        <taxon>Lysobacterales</taxon>
        <taxon>Lysobacteraceae</taxon>
        <taxon>Coralloluteibacterium</taxon>
    </lineage>
</organism>
<keyword evidence="6" id="KW-1185">Reference proteome</keyword>
<dbReference type="Pfam" id="PF00005">
    <property type="entry name" value="ABC_tran"/>
    <property type="match status" value="1"/>
</dbReference>
<comment type="caution">
    <text evidence="4">The sequence shown here is derived from an EMBL/GenBank/DDBJ whole genome shotgun (WGS) entry which is preliminary data.</text>
</comment>
<dbReference type="InterPro" id="IPR027417">
    <property type="entry name" value="P-loop_NTPase"/>
</dbReference>
<dbReference type="EMBL" id="JAGQFT020000014">
    <property type="protein sequence ID" value="MBS7458837.1"/>
    <property type="molecule type" value="Genomic_DNA"/>
</dbReference>
<keyword evidence="2 4" id="KW-0067">ATP-binding</keyword>
<dbReference type="GO" id="GO:0022857">
    <property type="term" value="F:transmembrane transporter activity"/>
    <property type="evidence" value="ECO:0007669"/>
    <property type="project" value="TreeGrafter"/>
</dbReference>
<dbReference type="InterPro" id="IPR003593">
    <property type="entry name" value="AAA+_ATPase"/>
</dbReference>
<feature type="domain" description="ABC transporter" evidence="3">
    <location>
        <begin position="1"/>
        <end position="227"/>
    </location>
</feature>
<dbReference type="PROSITE" id="PS50893">
    <property type="entry name" value="ABC_TRANSPORTER_2"/>
    <property type="match status" value="1"/>
</dbReference>
<dbReference type="SUPFAM" id="SSF52540">
    <property type="entry name" value="P-loop containing nucleoside triphosphate hydrolases"/>
    <property type="match status" value="1"/>
</dbReference>
<evidence type="ECO:0000256" key="2">
    <source>
        <dbReference type="ARBA" id="ARBA00022840"/>
    </source>
</evidence>
<dbReference type="PANTHER" id="PTHR24220:SF611">
    <property type="entry name" value="ATP-BINDING COMPONENT OF ABC TRANSPORTER-RELATED"/>
    <property type="match status" value="1"/>
</dbReference>
<protein>
    <submittedName>
        <fullName evidence="4">ATP-binding cassette domain-containing protein</fullName>
    </submittedName>
</protein>
<dbReference type="PANTHER" id="PTHR24220">
    <property type="entry name" value="IMPORT ATP-BINDING PROTEIN"/>
    <property type="match status" value="1"/>
</dbReference>
<name>A0A8J7VSB3_9GAMM</name>
<gene>
    <name evidence="5" type="ORF">KB893_016970</name>
    <name evidence="4" type="ORF">KB893_06725</name>
</gene>
<evidence type="ECO:0000313" key="5">
    <source>
        <dbReference type="EMBL" id="MBS7458837.1"/>
    </source>
</evidence>
<dbReference type="AlphaFoldDB" id="A0A8J7VSB3"/>
<dbReference type="InterPro" id="IPR015854">
    <property type="entry name" value="ABC_transpr_LolD-like"/>
</dbReference>
<keyword evidence="1" id="KW-0547">Nucleotide-binding</keyword>
<dbReference type="GO" id="GO:0005886">
    <property type="term" value="C:plasma membrane"/>
    <property type="evidence" value="ECO:0007669"/>
    <property type="project" value="TreeGrafter"/>
</dbReference>
<dbReference type="GO" id="GO:0016887">
    <property type="term" value="F:ATP hydrolysis activity"/>
    <property type="evidence" value="ECO:0007669"/>
    <property type="project" value="InterPro"/>
</dbReference>
<accession>A0A8J7VSB3</accession>